<dbReference type="GO" id="GO:0008926">
    <property type="term" value="F:mannitol-1-phosphate 5-dehydrogenase activity"/>
    <property type="evidence" value="ECO:0007669"/>
    <property type="project" value="UniProtKB-UniRule"/>
</dbReference>
<comment type="caution">
    <text evidence="9">The sequence shown here is derived from an EMBL/GenBank/DDBJ whole genome shotgun (WGS) entry which is preliminary data.</text>
</comment>
<proteinExistence type="inferred from homology"/>
<organism evidence="9 10">
    <name type="scientific">Cricetibacter osteomyelitidis</name>
    <dbReference type="NCBI Taxonomy" id="1521931"/>
    <lineage>
        <taxon>Bacteria</taxon>
        <taxon>Pseudomonadati</taxon>
        <taxon>Pseudomonadota</taxon>
        <taxon>Gammaproteobacteria</taxon>
        <taxon>Pasteurellales</taxon>
        <taxon>Pasteurellaceae</taxon>
        <taxon>Cricetibacter</taxon>
    </lineage>
</organism>
<dbReference type="NCBIfam" id="NF002650">
    <property type="entry name" value="PRK02318.2-2"/>
    <property type="match status" value="1"/>
</dbReference>
<dbReference type="GO" id="GO:0005829">
    <property type="term" value="C:cytosol"/>
    <property type="evidence" value="ECO:0007669"/>
    <property type="project" value="TreeGrafter"/>
</dbReference>
<feature type="domain" description="Mannitol dehydrogenase C-terminal" evidence="8">
    <location>
        <begin position="205"/>
        <end position="380"/>
    </location>
</feature>
<dbReference type="InterPro" id="IPR013131">
    <property type="entry name" value="Mannitol_DH_N"/>
</dbReference>
<dbReference type="OrthoDB" id="271711at2"/>
<dbReference type="InterPro" id="IPR000669">
    <property type="entry name" value="Mannitol_DH"/>
</dbReference>
<dbReference type="NCBIfam" id="NF002647">
    <property type="entry name" value="PRK02318.1-3"/>
    <property type="match status" value="1"/>
</dbReference>
<evidence type="ECO:0000313" key="10">
    <source>
        <dbReference type="Proteomes" id="UP000295763"/>
    </source>
</evidence>
<gene>
    <name evidence="6" type="primary">mtlD</name>
    <name evidence="9" type="ORF">EDC44_1238</name>
</gene>
<keyword evidence="4 6" id="KW-0560">Oxidoreductase</keyword>
<dbReference type="FunFam" id="3.40.50.720:FF:000075">
    <property type="entry name" value="Mannitol-1-phosphate 5-dehydrogenase"/>
    <property type="match status" value="1"/>
</dbReference>
<keyword evidence="10" id="KW-1185">Reference proteome</keyword>
<comment type="similarity">
    <text evidence="1 6">Belongs to the mannitol dehydrogenase family.</text>
</comment>
<dbReference type="PANTHER" id="PTHR30524">
    <property type="entry name" value="MANNITOL-1-PHOSPHATE 5-DEHYDROGENASE"/>
    <property type="match status" value="1"/>
</dbReference>
<dbReference type="PROSITE" id="PS00974">
    <property type="entry name" value="MANNITOL_DHGENASE"/>
    <property type="match status" value="1"/>
</dbReference>
<dbReference type="NCBIfam" id="NF002646">
    <property type="entry name" value="PRK02318.1-2"/>
    <property type="match status" value="1"/>
</dbReference>
<dbReference type="SUPFAM" id="SSF51735">
    <property type="entry name" value="NAD(P)-binding Rossmann-fold domains"/>
    <property type="match status" value="1"/>
</dbReference>
<evidence type="ECO:0000256" key="3">
    <source>
        <dbReference type="ARBA" id="ARBA00016219"/>
    </source>
</evidence>
<evidence type="ECO:0000256" key="2">
    <source>
        <dbReference type="ARBA" id="ARBA00012939"/>
    </source>
</evidence>
<feature type="domain" description="Mannitol dehydrogenase N-terminal" evidence="7">
    <location>
        <begin position="1"/>
        <end position="198"/>
    </location>
</feature>
<evidence type="ECO:0000256" key="5">
    <source>
        <dbReference type="ARBA" id="ARBA00023027"/>
    </source>
</evidence>
<dbReference type="PANTHER" id="PTHR30524:SF0">
    <property type="entry name" value="ALTRONATE OXIDOREDUCTASE-RELATED"/>
    <property type="match status" value="1"/>
</dbReference>
<dbReference type="Pfam" id="PF08125">
    <property type="entry name" value="Mannitol_dh_C"/>
    <property type="match status" value="1"/>
</dbReference>
<evidence type="ECO:0000256" key="6">
    <source>
        <dbReference type="HAMAP-Rule" id="MF_00196"/>
    </source>
</evidence>
<dbReference type="Proteomes" id="UP000295763">
    <property type="component" value="Unassembled WGS sequence"/>
</dbReference>
<sequence length="381" mass="42034">MKALHFGAGNIGRGFIGKLLADSNVRVVFADVNDTVIDLLNKQGNYNVKIVGENSKIEQVNNVSGVNSKDPSAVINLFNSVDLVTTAVGPNVLKIISSTIAKGLEQRFAGGNETPLNIIACENMVRGTTFLKEQVFAHLSPELQAKTEQLVGFVDSAVDRIVPPVHALENDPLLVTVEEFSEWIVDKTQFKGDIPHINGMEKTDNLMAFIERKLFTLNTGHAVTAYVGKQKGYQFVRESIEDESIKTFVKSVMQESGAVLIKRYGFDPQAHAAYIEKILKRFANPYLVDDVDRVGREPLRKLSYNDRLIKPLRGTIEYGLPNSNLIAAIATALSYRNEQDPQAIELVQSLADNGVEATVLKYTELQDKAVVDQIVNAYNAL</sequence>
<dbReference type="GO" id="GO:0019592">
    <property type="term" value="P:mannitol catabolic process"/>
    <property type="evidence" value="ECO:0007669"/>
    <property type="project" value="TreeGrafter"/>
</dbReference>
<dbReference type="InterPro" id="IPR036291">
    <property type="entry name" value="NAD(P)-bd_dom_sf"/>
</dbReference>
<reference evidence="9 10" key="1">
    <citation type="submission" date="2019-03" db="EMBL/GenBank/DDBJ databases">
        <title>Genomic Encyclopedia of Type Strains, Phase IV (KMG-IV): sequencing the most valuable type-strain genomes for metagenomic binning, comparative biology and taxonomic classification.</title>
        <authorList>
            <person name="Goeker M."/>
        </authorList>
    </citation>
    <scope>NUCLEOTIDE SEQUENCE [LARGE SCALE GENOMIC DNA]</scope>
    <source>
        <strain evidence="9 10">DSM 28404</strain>
    </source>
</reference>
<dbReference type="SUPFAM" id="SSF48179">
    <property type="entry name" value="6-phosphogluconate dehydrogenase C-terminal domain-like"/>
    <property type="match status" value="1"/>
</dbReference>
<dbReference type="InterPro" id="IPR023028">
    <property type="entry name" value="Mannitol_1_phos_5_DH"/>
</dbReference>
<comment type="catalytic activity">
    <reaction evidence="6">
        <text>D-mannitol 1-phosphate + NAD(+) = beta-D-fructose 6-phosphate + NADH + H(+)</text>
        <dbReference type="Rhea" id="RHEA:19661"/>
        <dbReference type="ChEBI" id="CHEBI:15378"/>
        <dbReference type="ChEBI" id="CHEBI:57540"/>
        <dbReference type="ChEBI" id="CHEBI:57634"/>
        <dbReference type="ChEBI" id="CHEBI:57945"/>
        <dbReference type="ChEBI" id="CHEBI:61381"/>
        <dbReference type="EC" id="1.1.1.17"/>
    </reaction>
</comment>
<dbReference type="InterPro" id="IPR013118">
    <property type="entry name" value="Mannitol_DH_C"/>
</dbReference>
<evidence type="ECO:0000259" key="7">
    <source>
        <dbReference type="Pfam" id="PF01232"/>
    </source>
</evidence>
<keyword evidence="5 6" id="KW-0520">NAD</keyword>
<dbReference type="Pfam" id="PF01232">
    <property type="entry name" value="Mannitol_dh"/>
    <property type="match status" value="1"/>
</dbReference>
<dbReference type="NCBIfam" id="NF002652">
    <property type="entry name" value="PRK02318.2-5"/>
    <property type="match status" value="1"/>
</dbReference>
<dbReference type="EMBL" id="SLYB01000023">
    <property type="protein sequence ID" value="TCP93209.1"/>
    <property type="molecule type" value="Genomic_DNA"/>
</dbReference>
<dbReference type="PRINTS" id="PR00084">
    <property type="entry name" value="MTLDHDRGNASE"/>
</dbReference>
<feature type="binding site" evidence="6">
    <location>
        <begin position="3"/>
        <end position="14"/>
    </location>
    <ligand>
        <name>NAD(+)</name>
        <dbReference type="ChEBI" id="CHEBI:57540"/>
    </ligand>
</feature>
<dbReference type="FunFam" id="1.10.1040.10:FF:000009">
    <property type="entry name" value="Mannitol-1-phosphate 5-dehydrogenase"/>
    <property type="match status" value="1"/>
</dbReference>
<dbReference type="Gene3D" id="1.10.1040.10">
    <property type="entry name" value="N-(1-d-carboxylethyl)-l-norvaline Dehydrogenase, domain 2"/>
    <property type="match status" value="1"/>
</dbReference>
<evidence type="ECO:0000256" key="4">
    <source>
        <dbReference type="ARBA" id="ARBA00023002"/>
    </source>
</evidence>
<name>A0A4R2SSD6_9PAST</name>
<dbReference type="EC" id="1.1.1.17" evidence="2 6"/>
<dbReference type="InterPro" id="IPR023027">
    <property type="entry name" value="Mannitol_DH_CS"/>
</dbReference>
<dbReference type="InterPro" id="IPR008927">
    <property type="entry name" value="6-PGluconate_DH-like_C_sf"/>
</dbReference>
<evidence type="ECO:0000256" key="1">
    <source>
        <dbReference type="ARBA" id="ARBA00006541"/>
    </source>
</evidence>
<accession>A0A4R2SSD6</accession>
<dbReference type="Gene3D" id="3.40.50.720">
    <property type="entry name" value="NAD(P)-binding Rossmann-like Domain"/>
    <property type="match status" value="1"/>
</dbReference>
<dbReference type="AlphaFoldDB" id="A0A4R2SSD6"/>
<dbReference type="HAMAP" id="MF_00196">
    <property type="entry name" value="Mannitol_dehydrog"/>
    <property type="match status" value="1"/>
</dbReference>
<protein>
    <recommendedName>
        <fullName evidence="3 6">Mannitol-1-phosphate 5-dehydrogenase</fullName>
        <ecNumber evidence="2 6">1.1.1.17</ecNumber>
    </recommendedName>
</protein>
<dbReference type="InterPro" id="IPR013328">
    <property type="entry name" value="6PGD_dom2"/>
</dbReference>
<evidence type="ECO:0000313" key="9">
    <source>
        <dbReference type="EMBL" id="TCP93209.1"/>
    </source>
</evidence>
<dbReference type="RefSeq" id="WP_131978100.1">
    <property type="nucleotide sequence ID" value="NZ_SLYB01000023.1"/>
</dbReference>
<evidence type="ECO:0000259" key="8">
    <source>
        <dbReference type="Pfam" id="PF08125"/>
    </source>
</evidence>